<evidence type="ECO:0000256" key="6">
    <source>
        <dbReference type="ARBA" id="ARBA00023002"/>
    </source>
</evidence>
<dbReference type="OrthoDB" id="185994at2"/>
<dbReference type="Gene3D" id="1.20.1440.130">
    <property type="entry name" value="VKOR domain"/>
    <property type="match status" value="1"/>
</dbReference>
<evidence type="ECO:0000256" key="2">
    <source>
        <dbReference type="ARBA" id="ARBA00006214"/>
    </source>
</evidence>
<keyword evidence="9" id="KW-0676">Redox-active center</keyword>
<dbReference type="EMBL" id="JTJC03000004">
    <property type="protein sequence ID" value="NHC35969.1"/>
    <property type="molecule type" value="Genomic_DNA"/>
</dbReference>
<keyword evidence="6" id="KW-0560">Oxidoreductase</keyword>
<dbReference type="GO" id="GO:0016020">
    <property type="term" value="C:membrane"/>
    <property type="evidence" value="ECO:0007669"/>
    <property type="project" value="UniProtKB-SubCell"/>
</dbReference>
<keyword evidence="7 10" id="KW-0472">Membrane</keyword>
<dbReference type="PANTHER" id="PTHR34573">
    <property type="entry name" value="VKC DOMAIN-CONTAINING PROTEIN"/>
    <property type="match status" value="1"/>
</dbReference>
<gene>
    <name evidence="12" type="ORF">QH73_0015120</name>
</gene>
<dbReference type="InterPro" id="IPR036249">
    <property type="entry name" value="Thioredoxin-like_sf"/>
</dbReference>
<evidence type="ECO:0000313" key="12">
    <source>
        <dbReference type="EMBL" id="NHC35969.1"/>
    </source>
</evidence>
<evidence type="ECO:0000256" key="7">
    <source>
        <dbReference type="ARBA" id="ARBA00023136"/>
    </source>
</evidence>
<accession>A0A9X5I5Q9</accession>
<comment type="caution">
    <text evidence="12">The sequence shown here is derived from an EMBL/GenBank/DDBJ whole genome shotgun (WGS) entry which is preliminary data.</text>
</comment>
<dbReference type="PANTHER" id="PTHR34573:SF1">
    <property type="entry name" value="VITAMIN K EPOXIDE REDUCTASE DOMAIN-CONTAINING PROTEIN"/>
    <property type="match status" value="1"/>
</dbReference>
<dbReference type="SUPFAM" id="SSF52833">
    <property type="entry name" value="Thioredoxin-like"/>
    <property type="match status" value="1"/>
</dbReference>
<keyword evidence="3 10" id="KW-0812">Transmembrane</keyword>
<keyword evidence="4" id="KW-0874">Quinone</keyword>
<dbReference type="InterPro" id="IPR013766">
    <property type="entry name" value="Thioredoxin_domain"/>
</dbReference>
<comment type="subcellular location">
    <subcellularLocation>
        <location evidence="1">Membrane</location>
        <topology evidence="1">Multi-pass membrane protein</topology>
    </subcellularLocation>
</comment>
<dbReference type="InterPro" id="IPR044698">
    <property type="entry name" value="VKOR/LTO1"/>
</dbReference>
<dbReference type="CDD" id="cd12916">
    <property type="entry name" value="VKOR_1"/>
    <property type="match status" value="1"/>
</dbReference>
<dbReference type="InterPro" id="IPR038354">
    <property type="entry name" value="VKOR_sf"/>
</dbReference>
<dbReference type="Pfam" id="PF07884">
    <property type="entry name" value="VKOR"/>
    <property type="match status" value="1"/>
</dbReference>
<dbReference type="Gene3D" id="3.40.30.10">
    <property type="entry name" value="Glutaredoxin"/>
    <property type="match status" value="1"/>
</dbReference>
<evidence type="ECO:0000256" key="3">
    <source>
        <dbReference type="ARBA" id="ARBA00022692"/>
    </source>
</evidence>
<dbReference type="GO" id="GO:0016491">
    <property type="term" value="F:oxidoreductase activity"/>
    <property type="evidence" value="ECO:0007669"/>
    <property type="project" value="UniProtKB-KW"/>
</dbReference>
<feature type="transmembrane region" description="Helical" evidence="10">
    <location>
        <begin position="160"/>
        <end position="180"/>
    </location>
</feature>
<evidence type="ECO:0000256" key="10">
    <source>
        <dbReference type="SAM" id="Phobius"/>
    </source>
</evidence>
<dbReference type="GO" id="GO:0048038">
    <property type="term" value="F:quinone binding"/>
    <property type="evidence" value="ECO:0007669"/>
    <property type="project" value="UniProtKB-KW"/>
</dbReference>
<reference evidence="12 13" key="1">
    <citation type="journal article" date="2015" name="Genome Announc.">
        <title>Draft Genome Sequence of the Terrestrial Cyanobacterium Scytonema millei VB511283, Isolated from Eastern India.</title>
        <authorList>
            <person name="Sen D."/>
            <person name="Chandrababunaidu M.M."/>
            <person name="Singh D."/>
            <person name="Sanghi N."/>
            <person name="Ghorai A."/>
            <person name="Mishra G.P."/>
            <person name="Madduluri M."/>
            <person name="Adhikary S.P."/>
            <person name="Tripathy S."/>
        </authorList>
    </citation>
    <scope>NUCLEOTIDE SEQUENCE [LARGE SCALE GENOMIC DNA]</scope>
    <source>
        <strain evidence="12 13">VB511283</strain>
    </source>
</reference>
<feature type="transmembrane region" description="Helical" evidence="10">
    <location>
        <begin position="61"/>
        <end position="81"/>
    </location>
</feature>
<feature type="transmembrane region" description="Helical" evidence="10">
    <location>
        <begin position="127"/>
        <end position="148"/>
    </location>
</feature>
<evidence type="ECO:0000256" key="1">
    <source>
        <dbReference type="ARBA" id="ARBA00004141"/>
    </source>
</evidence>
<dbReference type="PROSITE" id="PS51352">
    <property type="entry name" value="THIOREDOXIN_2"/>
    <property type="match status" value="1"/>
</dbReference>
<evidence type="ECO:0000256" key="5">
    <source>
        <dbReference type="ARBA" id="ARBA00022989"/>
    </source>
</evidence>
<dbReference type="InterPro" id="IPR012932">
    <property type="entry name" value="VKOR"/>
</dbReference>
<keyword evidence="5 10" id="KW-1133">Transmembrane helix</keyword>
<name>A0A9X5I5Q9_9CYAN</name>
<keyword evidence="13" id="KW-1185">Reference proteome</keyword>
<dbReference type="RefSeq" id="WP_132867116.1">
    <property type="nucleotide sequence ID" value="NZ_JTJC03000004.1"/>
</dbReference>
<feature type="transmembrane region" description="Helical" evidence="10">
    <location>
        <begin position="12"/>
        <end position="32"/>
    </location>
</feature>
<protein>
    <submittedName>
        <fullName evidence="12">Vitamin K epoxide reductase family protein</fullName>
    </submittedName>
</protein>
<dbReference type="SMART" id="SM00756">
    <property type="entry name" value="VKc"/>
    <property type="match status" value="1"/>
</dbReference>
<feature type="domain" description="Thioredoxin" evidence="11">
    <location>
        <begin position="193"/>
        <end position="314"/>
    </location>
</feature>
<evidence type="ECO:0000256" key="4">
    <source>
        <dbReference type="ARBA" id="ARBA00022719"/>
    </source>
</evidence>
<evidence type="ECO:0000256" key="8">
    <source>
        <dbReference type="ARBA" id="ARBA00023157"/>
    </source>
</evidence>
<comment type="similarity">
    <text evidence="2">Belongs to the VKOR family.</text>
</comment>
<proteinExistence type="inferred from homology"/>
<organism evidence="12 13">
    <name type="scientific">Scytonema millei VB511283</name>
    <dbReference type="NCBI Taxonomy" id="1245923"/>
    <lineage>
        <taxon>Bacteria</taxon>
        <taxon>Bacillati</taxon>
        <taxon>Cyanobacteriota</taxon>
        <taxon>Cyanophyceae</taxon>
        <taxon>Nostocales</taxon>
        <taxon>Scytonemataceae</taxon>
        <taxon>Scytonema</taxon>
    </lineage>
</organism>
<feature type="transmembrane region" description="Helical" evidence="10">
    <location>
        <begin position="102"/>
        <end position="121"/>
    </location>
</feature>
<evidence type="ECO:0000256" key="9">
    <source>
        <dbReference type="ARBA" id="ARBA00023284"/>
    </source>
</evidence>
<evidence type="ECO:0000313" key="13">
    <source>
        <dbReference type="Proteomes" id="UP000031532"/>
    </source>
</evidence>
<sequence>MKRQSRTPWVHRYWRPLMAGIATVGAAVTAYLTAIKLTQGSAICPTSGCDIVLSSPYATVFGLPLALFGFIAYASMALFAISPLLVPQSNQQLRSQLQSWTGLLLFAGGTAMTVFSGYLMYLLAFKIQAVCIYCVGSAILSTSLLSLAIVGRNWQDIGQLLFTGFIVATLVLVGTLAIYANANNPALSNSNTSTEQLSRQEYAITTTSGQAEIALAQHLKQIGAVFYGASWCPHCHDQKQLFGKEAAQEIPYVECDPKGINSQTERCQAAGVRGFPTWVINDRTVMGTQSLSALAKLSGYRGGHNFQSFQPTGK</sequence>
<evidence type="ECO:0000259" key="11">
    <source>
        <dbReference type="PROSITE" id="PS51352"/>
    </source>
</evidence>
<dbReference type="Proteomes" id="UP000031532">
    <property type="component" value="Unassembled WGS sequence"/>
</dbReference>
<dbReference type="AlphaFoldDB" id="A0A9X5I5Q9"/>
<keyword evidence="8" id="KW-1015">Disulfide bond</keyword>